<dbReference type="EMBL" id="QAYG01000001">
    <property type="protein sequence ID" value="PTW62199.1"/>
    <property type="molecule type" value="Genomic_DNA"/>
</dbReference>
<evidence type="ECO:0000256" key="1">
    <source>
        <dbReference type="SAM" id="SignalP"/>
    </source>
</evidence>
<evidence type="ECO:0000313" key="3">
    <source>
        <dbReference type="Proteomes" id="UP000244081"/>
    </source>
</evidence>
<keyword evidence="1" id="KW-0732">Signal</keyword>
<dbReference type="RefSeq" id="WP_107988999.1">
    <property type="nucleotide sequence ID" value="NZ_QAYG01000001.1"/>
</dbReference>
<dbReference type="OrthoDB" id="8481666at2"/>
<name>A0A2T5VEL4_9HYPH</name>
<dbReference type="Proteomes" id="UP000244081">
    <property type="component" value="Unassembled WGS sequence"/>
</dbReference>
<protein>
    <submittedName>
        <fullName evidence="2">Uncharacterized protein (TIGR02301 family)</fullName>
    </submittedName>
</protein>
<dbReference type="AlphaFoldDB" id="A0A2T5VEL4"/>
<reference evidence="2 3" key="1">
    <citation type="submission" date="2018-04" db="EMBL/GenBank/DDBJ databases">
        <title>Genomic Encyclopedia of Archaeal and Bacterial Type Strains, Phase II (KMG-II): from individual species to whole genera.</title>
        <authorList>
            <person name="Goeker M."/>
        </authorList>
    </citation>
    <scope>NUCLEOTIDE SEQUENCE [LARGE SCALE GENOMIC DNA]</scope>
    <source>
        <strain evidence="2 3">DSM 23382</strain>
    </source>
</reference>
<accession>A0A2T5VEL4</accession>
<dbReference type="Pfam" id="PF09539">
    <property type="entry name" value="DUF2385"/>
    <property type="match status" value="1"/>
</dbReference>
<feature type="chain" id="PRO_5015530543" evidence="1">
    <location>
        <begin position="23"/>
        <end position="132"/>
    </location>
</feature>
<comment type="caution">
    <text evidence="2">The sequence shown here is derived from an EMBL/GenBank/DDBJ whole genome shotgun (WGS) entry which is preliminary data.</text>
</comment>
<dbReference type="InterPro" id="IPR012645">
    <property type="entry name" value="CHP02301"/>
</dbReference>
<sequence length="132" mass="14891">MIKMLRRARTPFLVVLMLSAFAATARPAASAETAPYEPQLLRLSELLGSIHYLRALCGAKDGSRWRDEMDALVKAEGSDEDRRRKLVERFNRGYRAFASVYRECTPSARRAVESYMAEGAELAAEISARYSR</sequence>
<dbReference type="NCBIfam" id="TIGR02301">
    <property type="entry name" value="TIGR02301 family protein"/>
    <property type="match status" value="1"/>
</dbReference>
<proteinExistence type="predicted"/>
<evidence type="ECO:0000313" key="2">
    <source>
        <dbReference type="EMBL" id="PTW62199.1"/>
    </source>
</evidence>
<keyword evidence="3" id="KW-1185">Reference proteome</keyword>
<feature type="signal peptide" evidence="1">
    <location>
        <begin position="1"/>
        <end position="22"/>
    </location>
</feature>
<organism evidence="2 3">
    <name type="scientific">Breoghania corrubedonensis</name>
    <dbReference type="NCBI Taxonomy" id="665038"/>
    <lineage>
        <taxon>Bacteria</taxon>
        <taxon>Pseudomonadati</taxon>
        <taxon>Pseudomonadota</taxon>
        <taxon>Alphaproteobacteria</taxon>
        <taxon>Hyphomicrobiales</taxon>
        <taxon>Stappiaceae</taxon>
        <taxon>Breoghania</taxon>
    </lineage>
</organism>
<gene>
    <name evidence="2" type="ORF">C8N35_101236</name>
</gene>